<dbReference type="GO" id="GO:0071949">
    <property type="term" value="F:FAD binding"/>
    <property type="evidence" value="ECO:0007669"/>
    <property type="project" value="InterPro"/>
</dbReference>
<dbReference type="EMBL" id="JARKIB010000010">
    <property type="protein sequence ID" value="KAJ7775337.1"/>
    <property type="molecule type" value="Genomic_DNA"/>
</dbReference>
<keyword evidence="3" id="KW-0274">FAD</keyword>
<dbReference type="PRINTS" id="PR00420">
    <property type="entry name" value="RNGMNOXGNASE"/>
</dbReference>
<keyword evidence="8" id="KW-1185">Reference proteome</keyword>
<dbReference type="PANTHER" id="PTHR13789">
    <property type="entry name" value="MONOOXYGENASE"/>
    <property type="match status" value="1"/>
</dbReference>
<dbReference type="InterPro" id="IPR036188">
    <property type="entry name" value="FAD/NAD-bd_sf"/>
</dbReference>
<dbReference type="Gene3D" id="3.50.50.60">
    <property type="entry name" value="FAD/NAD(P)-binding domain"/>
    <property type="match status" value="1"/>
</dbReference>
<reference evidence="7" key="1">
    <citation type="submission" date="2023-03" db="EMBL/GenBank/DDBJ databases">
        <title>Massive genome expansion in bonnet fungi (Mycena s.s.) driven by repeated elements and novel gene families across ecological guilds.</title>
        <authorList>
            <consortium name="Lawrence Berkeley National Laboratory"/>
            <person name="Harder C.B."/>
            <person name="Miyauchi S."/>
            <person name="Viragh M."/>
            <person name="Kuo A."/>
            <person name="Thoen E."/>
            <person name="Andreopoulos B."/>
            <person name="Lu D."/>
            <person name="Skrede I."/>
            <person name="Drula E."/>
            <person name="Henrissat B."/>
            <person name="Morin E."/>
            <person name="Kohler A."/>
            <person name="Barry K."/>
            <person name="LaButti K."/>
            <person name="Morin E."/>
            <person name="Salamov A."/>
            <person name="Lipzen A."/>
            <person name="Mereny Z."/>
            <person name="Hegedus B."/>
            <person name="Baldrian P."/>
            <person name="Stursova M."/>
            <person name="Weitz H."/>
            <person name="Taylor A."/>
            <person name="Grigoriev I.V."/>
            <person name="Nagy L.G."/>
            <person name="Martin F."/>
            <person name="Kauserud H."/>
        </authorList>
    </citation>
    <scope>NUCLEOTIDE SEQUENCE</scope>
    <source>
        <strain evidence="7">CBHHK182m</strain>
    </source>
</reference>
<dbReference type="InterPro" id="IPR002938">
    <property type="entry name" value="FAD-bd"/>
</dbReference>
<evidence type="ECO:0000256" key="1">
    <source>
        <dbReference type="ARBA" id="ARBA00007992"/>
    </source>
</evidence>
<dbReference type="GO" id="GO:0004497">
    <property type="term" value="F:monooxygenase activity"/>
    <property type="evidence" value="ECO:0007669"/>
    <property type="project" value="UniProtKB-KW"/>
</dbReference>
<dbReference type="Proteomes" id="UP001215598">
    <property type="component" value="Unassembled WGS sequence"/>
</dbReference>
<keyword evidence="4" id="KW-0560">Oxidoreductase</keyword>
<feature type="domain" description="FAD-binding" evidence="6">
    <location>
        <begin position="144"/>
        <end position="357"/>
    </location>
</feature>
<dbReference type="SUPFAM" id="SSF54373">
    <property type="entry name" value="FAD-linked reductases, C-terminal domain"/>
    <property type="match status" value="1"/>
</dbReference>
<keyword evidence="5" id="KW-0503">Monooxygenase</keyword>
<accession>A0AAD7JZX4</accession>
<evidence type="ECO:0000256" key="4">
    <source>
        <dbReference type="ARBA" id="ARBA00023002"/>
    </source>
</evidence>
<evidence type="ECO:0000256" key="3">
    <source>
        <dbReference type="ARBA" id="ARBA00022827"/>
    </source>
</evidence>
<dbReference type="SUPFAM" id="SSF51905">
    <property type="entry name" value="FAD/NAD(P)-binding domain"/>
    <property type="match status" value="1"/>
</dbReference>
<evidence type="ECO:0000313" key="8">
    <source>
        <dbReference type="Proteomes" id="UP001215598"/>
    </source>
</evidence>
<comment type="caution">
    <text evidence="7">The sequence shown here is derived from an EMBL/GenBank/DDBJ whole genome shotgun (WGS) entry which is preliminary data.</text>
</comment>
<gene>
    <name evidence="7" type="ORF">B0H16DRAFT_1302819</name>
</gene>
<proteinExistence type="inferred from homology"/>
<name>A0AAD7JZX4_9AGAR</name>
<keyword evidence="2" id="KW-0285">Flavoprotein</keyword>
<comment type="similarity">
    <text evidence="1">Belongs to the paxM FAD-dependent monooxygenase family.</text>
</comment>
<organism evidence="7 8">
    <name type="scientific">Mycena metata</name>
    <dbReference type="NCBI Taxonomy" id="1033252"/>
    <lineage>
        <taxon>Eukaryota</taxon>
        <taxon>Fungi</taxon>
        <taxon>Dikarya</taxon>
        <taxon>Basidiomycota</taxon>
        <taxon>Agaricomycotina</taxon>
        <taxon>Agaricomycetes</taxon>
        <taxon>Agaricomycetidae</taxon>
        <taxon>Agaricales</taxon>
        <taxon>Marasmiineae</taxon>
        <taxon>Mycenaceae</taxon>
        <taxon>Mycena</taxon>
    </lineage>
</organism>
<dbReference type="Pfam" id="PF01494">
    <property type="entry name" value="FAD_binding_3"/>
    <property type="match status" value="1"/>
</dbReference>
<dbReference type="Pfam" id="PF13450">
    <property type="entry name" value="NAD_binding_8"/>
    <property type="match status" value="1"/>
</dbReference>
<evidence type="ECO:0000259" key="6">
    <source>
        <dbReference type="Pfam" id="PF01494"/>
    </source>
</evidence>
<evidence type="ECO:0000313" key="7">
    <source>
        <dbReference type="EMBL" id="KAJ7775337.1"/>
    </source>
</evidence>
<dbReference type="AlphaFoldDB" id="A0AAD7JZX4"/>
<evidence type="ECO:0000256" key="2">
    <source>
        <dbReference type="ARBA" id="ARBA00022630"/>
    </source>
</evidence>
<dbReference type="InterPro" id="IPR050493">
    <property type="entry name" value="FAD-dep_Monooxygenase_BioMet"/>
</dbReference>
<dbReference type="PANTHER" id="PTHR13789:SF314">
    <property type="entry name" value="FAD-BINDING DOMAIN-CONTAINING PROTEIN"/>
    <property type="match status" value="1"/>
</dbReference>
<protein>
    <submittedName>
        <fullName evidence="7">FAD/NAD(P)-binding domain-containing protein</fullName>
    </submittedName>
</protein>
<sequence length="404" mass="44283">MSSNTTHDPPLKVSIVGAGIGGLSAAIALRRSGHHVQIFEAADAIEEVGAAIVVPLNAQYVLKSFGYSRENLNSVNFYGWRLGNLEGNTGKWSSRYLLVHRSDLHTELHRLATGPGEGPPATIHVSSKVIECDTEQSIITLSDGRGISSDVIVGADGVASFVRTSVLGHAVKSEPSGLTIYRGLIEMHKLEGRADVKWIQEGISGARMIIRRDGGGAWRMLFVYPCRGGTLLNVLQVVRSDHAYSTDWKGDEARANVLETFSDFHPMFQPVLEGLDERVMKWQLRKVPLLPTWVRGHAVLLGDAAHGTLPTMAQGSAMAIEDAGALGVLLCAGTRRSDVPARLAGYESLRRERGNFVNQESLDQAIVPEKFGEFFRCEEMQQRIIEFDAIKAAHEYFEQHFAVN</sequence>
<evidence type="ECO:0000256" key="5">
    <source>
        <dbReference type="ARBA" id="ARBA00023033"/>
    </source>
</evidence>